<dbReference type="EMBL" id="FNEJ01000006">
    <property type="protein sequence ID" value="SDI56595.1"/>
    <property type="molecule type" value="Genomic_DNA"/>
</dbReference>
<dbReference type="InterPro" id="IPR010982">
    <property type="entry name" value="Lambda_DNA-bd_dom_sf"/>
</dbReference>
<proteinExistence type="predicted"/>
<dbReference type="STRING" id="555512.SAMN04487993_1006242"/>
<dbReference type="InterPro" id="IPR036286">
    <property type="entry name" value="LexA/Signal_pep-like_sf"/>
</dbReference>
<gene>
    <name evidence="1" type="ORF">SAMN04487993_1006242</name>
</gene>
<dbReference type="Proteomes" id="UP000199093">
    <property type="component" value="Unassembled WGS sequence"/>
</dbReference>
<dbReference type="RefSeq" id="WP_089846048.1">
    <property type="nucleotide sequence ID" value="NZ_FNEJ01000006.1"/>
</dbReference>
<protein>
    <submittedName>
        <fullName evidence="1">SOS-response transcriptional repressor LexA (RecA-mediated autopeptidase)</fullName>
    </submittedName>
</protein>
<dbReference type="Gene3D" id="1.10.260.40">
    <property type="entry name" value="lambda repressor-like DNA-binding domains"/>
    <property type="match status" value="1"/>
</dbReference>
<sequence length="205" mass="22282">MDVNWFKQQQKRAGVTAEDIAQAMGRARSNVSNIYAGKQRMSLEWARAFAQVLDQPLDEVLRHAGTLEPAEAQHLSPGFAEADAVPFIGKGSETHKAAQIAACFGGGQPGVDIWQVRRNSLCLNGILTGDFVLVDTRQSELTKAGDTVIAQHYDWQTGSATTILRRFEPPVLVAASMDPSEQRALVVDGRNVVIQGKVIASWRAA</sequence>
<dbReference type="Gene3D" id="2.10.109.10">
    <property type="entry name" value="Umud Fragment, subunit A"/>
    <property type="match status" value="1"/>
</dbReference>
<keyword evidence="2" id="KW-1185">Reference proteome</keyword>
<evidence type="ECO:0000313" key="2">
    <source>
        <dbReference type="Proteomes" id="UP000199093"/>
    </source>
</evidence>
<dbReference type="AlphaFoldDB" id="A0A1G8LLU8"/>
<dbReference type="SUPFAM" id="SSF51306">
    <property type="entry name" value="LexA/Signal peptidase"/>
    <property type="match status" value="1"/>
</dbReference>
<accession>A0A1G8LLU8</accession>
<dbReference type="GO" id="GO:0003677">
    <property type="term" value="F:DNA binding"/>
    <property type="evidence" value="ECO:0007669"/>
    <property type="project" value="InterPro"/>
</dbReference>
<evidence type="ECO:0000313" key="1">
    <source>
        <dbReference type="EMBL" id="SDI56595.1"/>
    </source>
</evidence>
<dbReference type="SUPFAM" id="SSF47413">
    <property type="entry name" value="lambda repressor-like DNA-binding domains"/>
    <property type="match status" value="1"/>
</dbReference>
<dbReference type="Pfam" id="PF13560">
    <property type="entry name" value="HTH_31"/>
    <property type="match status" value="1"/>
</dbReference>
<organism evidence="1 2">
    <name type="scientific">Salipiger marinus</name>
    <dbReference type="NCBI Taxonomy" id="555512"/>
    <lineage>
        <taxon>Bacteria</taxon>
        <taxon>Pseudomonadati</taxon>
        <taxon>Pseudomonadota</taxon>
        <taxon>Alphaproteobacteria</taxon>
        <taxon>Rhodobacterales</taxon>
        <taxon>Roseobacteraceae</taxon>
        <taxon>Salipiger</taxon>
    </lineage>
</organism>
<name>A0A1G8LLU8_9RHOB</name>
<reference evidence="2" key="1">
    <citation type="submission" date="2016-10" db="EMBL/GenBank/DDBJ databases">
        <authorList>
            <person name="Varghese N."/>
            <person name="Submissions S."/>
        </authorList>
    </citation>
    <scope>NUCLEOTIDE SEQUENCE [LARGE SCALE GENOMIC DNA]</scope>
    <source>
        <strain evidence="2">DSM 26424</strain>
    </source>
</reference>